<dbReference type="SUPFAM" id="SSF56059">
    <property type="entry name" value="Glutathione synthetase ATP-binding domain-like"/>
    <property type="match status" value="1"/>
</dbReference>
<keyword evidence="3" id="KW-1185">Reference proteome</keyword>
<dbReference type="EMBL" id="LDAU01000155">
    <property type="protein sequence ID" value="KRX02354.1"/>
    <property type="molecule type" value="Genomic_DNA"/>
</dbReference>
<dbReference type="Proteomes" id="UP000054937">
    <property type="component" value="Unassembled WGS sequence"/>
</dbReference>
<proteinExistence type="predicted"/>
<dbReference type="Gene3D" id="3.30.470.20">
    <property type="entry name" value="ATP-grasp fold, B domain"/>
    <property type="match status" value="1"/>
</dbReference>
<dbReference type="Pfam" id="PF03133">
    <property type="entry name" value="TTL"/>
    <property type="match status" value="1"/>
</dbReference>
<dbReference type="OrthoDB" id="313141at2759"/>
<gene>
    <name evidence="2" type="ORF">PPERSA_09971</name>
</gene>
<protein>
    <submittedName>
        <fullName evidence="2">Uncharacterized protein</fullName>
    </submittedName>
</protein>
<dbReference type="PANTHER" id="PTHR46069">
    <property type="entry name" value="TUBULIN TYROSINE LIGASE"/>
    <property type="match status" value="1"/>
</dbReference>
<accession>A0A0V0QJH6</accession>
<feature type="compositionally biased region" description="Low complexity" evidence="1">
    <location>
        <begin position="493"/>
        <end position="502"/>
    </location>
</feature>
<name>A0A0V0QJH6_PSEPJ</name>
<dbReference type="AlphaFoldDB" id="A0A0V0QJH6"/>
<evidence type="ECO:0000256" key="1">
    <source>
        <dbReference type="SAM" id="MobiDB-lite"/>
    </source>
</evidence>
<feature type="compositionally biased region" description="Polar residues" evidence="1">
    <location>
        <begin position="521"/>
        <end position="534"/>
    </location>
</feature>
<evidence type="ECO:0000313" key="2">
    <source>
        <dbReference type="EMBL" id="KRX02354.1"/>
    </source>
</evidence>
<comment type="caution">
    <text evidence="2">The sequence shown here is derived from an EMBL/GenBank/DDBJ whole genome shotgun (WGS) entry which is preliminary data.</text>
</comment>
<feature type="compositionally biased region" description="Basic and acidic residues" evidence="1">
    <location>
        <begin position="503"/>
        <end position="516"/>
    </location>
</feature>
<sequence length="874" mass="103258">MSKKMVPPLRFELRLADYETAILTNYNMVASDAYQFRITTFYYFDFQNSIKGMTTKTGIIRSLKQYYQTNELSRQAQYSCFDSTATTYIITAGQDNIEMASFIQRFNQIQRKCFNKEAVPLKHCQDNMWLLKPANFNQGRGIEIFKNLKEIQQFLNTRKPNSLWVAQKYIEKPFLFKQRKFDIRVWVLVTQQGEVFFHKFPYVRTSSAKYDTSAQDNYVHLTNNCLQQKGNSYGQHEDGNTLPVEDLFEYIKEKYPNQQTDIQQFIMQKMKDLVIDTFNAIKDQMLNSKRNYCYELFGYDFLIDEDLRVWLIETNLNPYLGVPNSYIGNILPKMINSMFQIILDPHFPPSQNYKNGKINDQIYKKILKLTILQVENQFDLIYCDNNSIYNDNKPINTRSPFTSSLYPIDELRQIPNYKQYQDIKKQQQQQIKIQIQTPVIKENSKRKSKNTLQYDSKCQNNKQSNIFSKKNLNKTGDLKLKEQGQKFSLPSINQNNSNLNMQNDKKNQNDENDTYRRQNSRKSGQNIHKVNLSTSNLNKSYYEESSEEENSKLTLSQKHKQIFSESKIIKQHKSKNKNEIPLTLEQINEKQGLQMKEIYHKVKNLIKNYPYQDYEPLQNYVQNCLTKLINWELYDENEIEWTIKTIQIVMNSRFIGVFSEQKNIDTLIQIIDSQNFLLKIQLIAIQLIKYICKNVSLKLFVLGKDITKSLMKIALSTVDPREREKYDQQLRLEAIRSIITLGGIYDRKAFIPGETRKNDDARRSLIENGGVLALIQIKHQTDEDLIIEQMKKFFLNLDLKDYEQQLDLIVQWIEKFKCQKKDKENQSMVVNMLDAGNQEIDIQDNVQDMQQKSYLLSFLTLKFHSILINLKVQN</sequence>
<organism evidence="2 3">
    <name type="scientific">Pseudocohnilembus persalinus</name>
    <name type="common">Ciliate</name>
    <dbReference type="NCBI Taxonomy" id="266149"/>
    <lineage>
        <taxon>Eukaryota</taxon>
        <taxon>Sar</taxon>
        <taxon>Alveolata</taxon>
        <taxon>Ciliophora</taxon>
        <taxon>Intramacronucleata</taxon>
        <taxon>Oligohymenophorea</taxon>
        <taxon>Scuticociliatia</taxon>
        <taxon>Philasterida</taxon>
        <taxon>Pseudocohnilembidae</taxon>
        <taxon>Pseudocohnilembus</taxon>
    </lineage>
</organism>
<feature type="region of interest" description="Disordered" evidence="1">
    <location>
        <begin position="486"/>
        <end position="556"/>
    </location>
</feature>
<evidence type="ECO:0000313" key="3">
    <source>
        <dbReference type="Proteomes" id="UP000054937"/>
    </source>
</evidence>
<dbReference type="OMA" id="DENEIEW"/>
<dbReference type="InParanoid" id="A0A0V0QJH6"/>
<dbReference type="PANTHER" id="PTHR46069:SF1">
    <property type="entry name" value="CHROMOSOME UNDETERMINED SCAFFOLD_125, WHOLE GENOME SHOTGUN SEQUENCE"/>
    <property type="match status" value="1"/>
</dbReference>
<dbReference type="PROSITE" id="PS51221">
    <property type="entry name" value="TTL"/>
    <property type="match status" value="1"/>
</dbReference>
<dbReference type="InterPro" id="IPR004344">
    <property type="entry name" value="TTL/TTLL_fam"/>
</dbReference>
<reference evidence="2 3" key="1">
    <citation type="journal article" date="2015" name="Sci. Rep.">
        <title>Genome of the facultative scuticociliatosis pathogen Pseudocohnilembus persalinus provides insight into its virulence through horizontal gene transfer.</title>
        <authorList>
            <person name="Xiong J."/>
            <person name="Wang G."/>
            <person name="Cheng J."/>
            <person name="Tian M."/>
            <person name="Pan X."/>
            <person name="Warren A."/>
            <person name="Jiang C."/>
            <person name="Yuan D."/>
            <person name="Miao W."/>
        </authorList>
    </citation>
    <scope>NUCLEOTIDE SEQUENCE [LARGE SCALE GENOMIC DNA]</scope>
    <source>
        <strain evidence="2">36N120E</strain>
    </source>
</reference>